<dbReference type="Proteomes" id="UP000199013">
    <property type="component" value="Unassembled WGS sequence"/>
</dbReference>
<accession>A0A1C3NYC1</accession>
<gene>
    <name evidence="2" type="ORF">FDG2_2797</name>
</gene>
<evidence type="ECO:0000313" key="3">
    <source>
        <dbReference type="Proteomes" id="UP000199013"/>
    </source>
</evidence>
<keyword evidence="1" id="KW-0812">Transmembrane</keyword>
<evidence type="ECO:0000313" key="2">
    <source>
        <dbReference type="EMBL" id="SBW22546.1"/>
    </source>
</evidence>
<organism evidence="2 3">
    <name type="scientific">Candidatus Protofrankia californiensis</name>
    <dbReference type="NCBI Taxonomy" id="1839754"/>
    <lineage>
        <taxon>Bacteria</taxon>
        <taxon>Bacillati</taxon>
        <taxon>Actinomycetota</taxon>
        <taxon>Actinomycetes</taxon>
        <taxon>Frankiales</taxon>
        <taxon>Frankiaceae</taxon>
        <taxon>Protofrankia</taxon>
    </lineage>
</organism>
<keyword evidence="3" id="KW-1185">Reference proteome</keyword>
<dbReference type="EMBL" id="FLUV01001189">
    <property type="protein sequence ID" value="SBW22546.1"/>
    <property type="molecule type" value="Genomic_DNA"/>
</dbReference>
<keyword evidence="1" id="KW-0472">Membrane</keyword>
<feature type="transmembrane region" description="Helical" evidence="1">
    <location>
        <begin position="20"/>
        <end position="35"/>
    </location>
</feature>
<protein>
    <submittedName>
        <fullName evidence="2">Putative membrane protein</fullName>
    </submittedName>
</protein>
<evidence type="ECO:0000256" key="1">
    <source>
        <dbReference type="SAM" id="Phobius"/>
    </source>
</evidence>
<proteinExistence type="predicted"/>
<dbReference type="AlphaFoldDB" id="A0A1C3NYC1"/>
<sequence>MNGYGKQRRWTDKDGAIVEFYLYLVATFVTVRCLIQKAQARYRWRACRPPTPEVANPRLL</sequence>
<name>A0A1C3NYC1_9ACTN</name>
<keyword evidence="1" id="KW-1133">Transmembrane helix</keyword>
<reference evidence="3" key="1">
    <citation type="submission" date="2016-02" db="EMBL/GenBank/DDBJ databases">
        <authorList>
            <person name="Wibberg D."/>
        </authorList>
    </citation>
    <scope>NUCLEOTIDE SEQUENCE [LARGE SCALE GENOMIC DNA]</scope>
</reference>